<reference evidence="3 4" key="1">
    <citation type="submission" date="2019-07" db="EMBL/GenBank/DDBJ databases">
        <title>Whole genome shotgun sequence of Frigoribacterium faeni NBRC 103066.</title>
        <authorList>
            <person name="Hosoyama A."/>
            <person name="Uohara A."/>
            <person name="Ohji S."/>
            <person name="Ichikawa N."/>
        </authorList>
    </citation>
    <scope>NUCLEOTIDE SEQUENCE [LARGE SCALE GENOMIC DNA]</scope>
    <source>
        <strain evidence="3 4">NBRC 103066</strain>
    </source>
</reference>
<keyword evidence="2" id="KW-1133">Transmembrane helix</keyword>
<keyword evidence="4" id="KW-1185">Reference proteome</keyword>
<proteinExistence type="predicted"/>
<feature type="transmembrane region" description="Helical" evidence="2">
    <location>
        <begin position="9"/>
        <end position="27"/>
    </location>
</feature>
<keyword evidence="2" id="KW-0472">Membrane</keyword>
<evidence type="ECO:0000256" key="2">
    <source>
        <dbReference type="SAM" id="Phobius"/>
    </source>
</evidence>
<keyword evidence="2" id="KW-0812">Transmembrane</keyword>
<evidence type="ECO:0000313" key="4">
    <source>
        <dbReference type="Proteomes" id="UP000321154"/>
    </source>
</evidence>
<sequence length="101" mass="10784">MHMTKAEKQLIVILSVTAVFAIVLIALGQPIGWLMLISGAGCLTYFGLMIRKRRRDEQSPTNGTAPATDAAQATDVPRRTGTAHQDAAARPADEPRSPSAN</sequence>
<evidence type="ECO:0000313" key="3">
    <source>
        <dbReference type="EMBL" id="GEK83431.1"/>
    </source>
</evidence>
<protein>
    <submittedName>
        <fullName evidence="3">Uncharacterized protein</fullName>
    </submittedName>
</protein>
<name>A0ABQ0UTB6_9MICO</name>
<dbReference type="Proteomes" id="UP000321154">
    <property type="component" value="Unassembled WGS sequence"/>
</dbReference>
<accession>A0ABQ0UTB6</accession>
<gene>
    <name evidence="3" type="ORF">FFA01_17400</name>
</gene>
<evidence type="ECO:0000256" key="1">
    <source>
        <dbReference type="SAM" id="MobiDB-lite"/>
    </source>
</evidence>
<feature type="transmembrane region" description="Helical" evidence="2">
    <location>
        <begin position="33"/>
        <end position="50"/>
    </location>
</feature>
<dbReference type="EMBL" id="BJUV01000015">
    <property type="protein sequence ID" value="GEK83431.1"/>
    <property type="molecule type" value="Genomic_DNA"/>
</dbReference>
<feature type="compositionally biased region" description="Basic and acidic residues" evidence="1">
    <location>
        <begin position="91"/>
        <end position="101"/>
    </location>
</feature>
<comment type="caution">
    <text evidence="3">The sequence shown here is derived from an EMBL/GenBank/DDBJ whole genome shotgun (WGS) entry which is preliminary data.</text>
</comment>
<feature type="region of interest" description="Disordered" evidence="1">
    <location>
        <begin position="55"/>
        <end position="101"/>
    </location>
</feature>
<organism evidence="3 4">
    <name type="scientific">Frigoribacterium faeni</name>
    <dbReference type="NCBI Taxonomy" id="145483"/>
    <lineage>
        <taxon>Bacteria</taxon>
        <taxon>Bacillati</taxon>
        <taxon>Actinomycetota</taxon>
        <taxon>Actinomycetes</taxon>
        <taxon>Micrococcales</taxon>
        <taxon>Microbacteriaceae</taxon>
        <taxon>Frigoribacterium</taxon>
    </lineage>
</organism>
<feature type="compositionally biased region" description="Low complexity" evidence="1">
    <location>
        <begin position="64"/>
        <end position="75"/>
    </location>
</feature>